<dbReference type="PATRIC" id="fig|1134457.3.peg.4486"/>
<dbReference type="AlphaFoldDB" id="L7E0U3"/>
<reference evidence="1 2" key="1">
    <citation type="journal article" date="2013" name="Genome Announc.">
        <title>Whole-Genome Sequence of Microcystis aeruginosa TAIHU98, a Nontoxic Bloom-Forming Strain Isolated from Taihu Lake, China.</title>
        <authorList>
            <person name="Yang C."/>
            <person name="Zhang W."/>
            <person name="Ren M."/>
            <person name="Song L."/>
            <person name="Li T."/>
            <person name="Zhao J."/>
        </authorList>
    </citation>
    <scope>NUCLEOTIDE SEQUENCE [LARGE SCALE GENOMIC DNA]</scope>
    <source>
        <strain evidence="1 2">TAIHU98</strain>
    </source>
</reference>
<dbReference type="Proteomes" id="UP000010932">
    <property type="component" value="Unassembled WGS sequence"/>
</dbReference>
<evidence type="ECO:0008006" key="3">
    <source>
        <dbReference type="Google" id="ProtNLM"/>
    </source>
</evidence>
<evidence type="ECO:0000313" key="1">
    <source>
        <dbReference type="EMBL" id="ELP53050.1"/>
    </source>
</evidence>
<dbReference type="EMBL" id="ANKQ01000003">
    <property type="protein sequence ID" value="ELP53050.1"/>
    <property type="molecule type" value="Genomic_DNA"/>
</dbReference>
<accession>L7E0U3</accession>
<sequence length="109" mass="12987">MTNNIDHDRLFKELISTFFLEFIELFFPQVMDYLDRDSITFLDKEVFTDVTEGERYESDLVAQVKFRGKESFFLIHVEAQESSRNGLIGECLLILLAFMRNLSYRFIRL</sequence>
<evidence type="ECO:0000313" key="2">
    <source>
        <dbReference type="Proteomes" id="UP000010932"/>
    </source>
</evidence>
<organism evidence="1 2">
    <name type="scientific">Microcystis aeruginosa TAIHU98</name>
    <dbReference type="NCBI Taxonomy" id="1134457"/>
    <lineage>
        <taxon>Bacteria</taxon>
        <taxon>Bacillati</taxon>
        <taxon>Cyanobacteriota</taxon>
        <taxon>Cyanophyceae</taxon>
        <taxon>Oscillatoriophycideae</taxon>
        <taxon>Chroococcales</taxon>
        <taxon>Microcystaceae</taxon>
        <taxon>Microcystis</taxon>
    </lineage>
</organism>
<name>L7E0U3_MICAE</name>
<comment type="caution">
    <text evidence="1">The sequence shown here is derived from an EMBL/GenBank/DDBJ whole genome shotgun (WGS) entry which is preliminary data.</text>
</comment>
<gene>
    <name evidence="1" type="ORF">O53_4779</name>
</gene>
<protein>
    <recommendedName>
        <fullName evidence="3">Transposase</fullName>
    </recommendedName>
</protein>
<proteinExistence type="predicted"/>